<keyword evidence="3" id="KW-1185">Reference proteome</keyword>
<feature type="region of interest" description="Disordered" evidence="1">
    <location>
        <begin position="13"/>
        <end position="59"/>
    </location>
</feature>
<evidence type="ECO:0000256" key="1">
    <source>
        <dbReference type="SAM" id="MobiDB-lite"/>
    </source>
</evidence>
<gene>
    <name evidence="2" type="ORF">AJ79_02219</name>
</gene>
<protein>
    <submittedName>
        <fullName evidence="2">Uncharacterized protein</fullName>
    </submittedName>
</protein>
<accession>A0A2B7Y4R2</accession>
<dbReference type="EMBL" id="PDNB01000022">
    <property type="protein sequence ID" value="PGH15838.1"/>
    <property type="molecule type" value="Genomic_DNA"/>
</dbReference>
<evidence type="ECO:0000313" key="3">
    <source>
        <dbReference type="Proteomes" id="UP000223968"/>
    </source>
</evidence>
<reference evidence="2 3" key="1">
    <citation type="submission" date="2017-10" db="EMBL/GenBank/DDBJ databases">
        <title>Comparative genomics in systemic dimorphic fungi from Ajellomycetaceae.</title>
        <authorList>
            <person name="Munoz J.F."/>
            <person name="Mcewen J.G."/>
            <person name="Clay O.K."/>
            <person name="Cuomo C.A."/>
        </authorList>
    </citation>
    <scope>NUCLEOTIDE SEQUENCE [LARGE SCALE GENOMIC DNA]</scope>
    <source>
        <strain evidence="2 3">UAMH5409</strain>
    </source>
</reference>
<feature type="compositionally biased region" description="Polar residues" evidence="1">
    <location>
        <begin position="35"/>
        <end position="59"/>
    </location>
</feature>
<comment type="caution">
    <text evidence="2">The sequence shown here is derived from an EMBL/GenBank/DDBJ whole genome shotgun (WGS) entry which is preliminary data.</text>
</comment>
<organism evidence="2 3">
    <name type="scientific">Helicocarpus griseus UAMH5409</name>
    <dbReference type="NCBI Taxonomy" id="1447875"/>
    <lineage>
        <taxon>Eukaryota</taxon>
        <taxon>Fungi</taxon>
        <taxon>Dikarya</taxon>
        <taxon>Ascomycota</taxon>
        <taxon>Pezizomycotina</taxon>
        <taxon>Eurotiomycetes</taxon>
        <taxon>Eurotiomycetidae</taxon>
        <taxon>Onygenales</taxon>
        <taxon>Ajellomycetaceae</taxon>
        <taxon>Helicocarpus</taxon>
    </lineage>
</organism>
<evidence type="ECO:0000313" key="2">
    <source>
        <dbReference type="EMBL" id="PGH15838.1"/>
    </source>
</evidence>
<dbReference type="Proteomes" id="UP000223968">
    <property type="component" value="Unassembled WGS sequence"/>
</dbReference>
<sequence length="152" mass="17236">MLQLMIRKSVYHTEPQESNHSTCNIHGLDPGCPNRETSGLTITNQTKGHSLSEDNGQSGSSFDAVRYESLSCLAHRKEEQWYLVERQCEPRYQDINQSYMAVLSSDGDSLQNFEIVHDQASLVAALRRSFNLSSHFPVRWVCRGIVTLGPMY</sequence>
<dbReference type="AlphaFoldDB" id="A0A2B7Y4R2"/>
<proteinExistence type="predicted"/>
<name>A0A2B7Y4R2_9EURO</name>